<dbReference type="STRING" id="1888891.DSOL_1501"/>
<keyword evidence="3" id="KW-1185">Reference proteome</keyword>
<protein>
    <recommendedName>
        <fullName evidence="1">DUF3846 domain-containing protein</fullName>
    </recommendedName>
</protein>
<evidence type="ECO:0000313" key="2">
    <source>
        <dbReference type="EMBL" id="OLN32465.1"/>
    </source>
</evidence>
<sequence>MLRVVVIEPGLPAEIREVNHDLASLQSLVGGYIEHVHFMGDLGFLINEEGKLISLPANRINYHGDILVGTVVIVKTCEGEFCSLSEAEAEDLMQMFG</sequence>
<evidence type="ECO:0000313" key="3">
    <source>
        <dbReference type="Proteomes" id="UP000186102"/>
    </source>
</evidence>
<dbReference type="Pfam" id="PF12957">
    <property type="entry name" value="DUF3846"/>
    <property type="match status" value="1"/>
</dbReference>
<accession>A0A1Q8QYT4</accession>
<proteinExistence type="predicted"/>
<dbReference type="AlphaFoldDB" id="A0A1Q8QYT4"/>
<dbReference type="EMBL" id="MLBF01000008">
    <property type="protein sequence ID" value="OLN32465.1"/>
    <property type="molecule type" value="Genomic_DNA"/>
</dbReference>
<comment type="caution">
    <text evidence="2">The sequence shown here is derived from an EMBL/GenBank/DDBJ whole genome shotgun (WGS) entry which is preliminary data.</text>
</comment>
<organism evidence="2 3">
    <name type="scientific">Desulfosporosinus metallidurans</name>
    <dbReference type="NCBI Taxonomy" id="1888891"/>
    <lineage>
        <taxon>Bacteria</taxon>
        <taxon>Bacillati</taxon>
        <taxon>Bacillota</taxon>
        <taxon>Clostridia</taxon>
        <taxon>Eubacteriales</taxon>
        <taxon>Desulfitobacteriaceae</taxon>
        <taxon>Desulfosporosinus</taxon>
    </lineage>
</organism>
<name>A0A1Q8QYT4_9FIRM</name>
<dbReference type="Proteomes" id="UP000186102">
    <property type="component" value="Unassembled WGS sequence"/>
</dbReference>
<evidence type="ECO:0000259" key="1">
    <source>
        <dbReference type="Pfam" id="PF12957"/>
    </source>
</evidence>
<dbReference type="OrthoDB" id="9813511at2"/>
<reference evidence="2 3" key="1">
    <citation type="submission" date="2016-09" db="EMBL/GenBank/DDBJ databases">
        <title>Complete genome of Desulfosporosinus sp. OL.</title>
        <authorList>
            <person name="Mardanov A."/>
            <person name="Beletsky A."/>
            <person name="Panova A."/>
            <person name="Karnachuk O."/>
            <person name="Ravin N."/>
        </authorList>
    </citation>
    <scope>NUCLEOTIDE SEQUENCE [LARGE SCALE GENOMIC DNA]</scope>
    <source>
        <strain evidence="2 3">OL</strain>
    </source>
</reference>
<dbReference type="InterPro" id="IPR024559">
    <property type="entry name" value="DUF3846"/>
</dbReference>
<feature type="domain" description="DUF3846" evidence="1">
    <location>
        <begin position="3"/>
        <end position="96"/>
    </location>
</feature>
<gene>
    <name evidence="2" type="ORF">DSOL_1501</name>
</gene>
<dbReference type="RefSeq" id="WP_075364219.1">
    <property type="nucleotide sequence ID" value="NZ_MLBF01000008.1"/>
</dbReference>